<evidence type="ECO:0000313" key="3">
    <source>
        <dbReference type="Proteomes" id="UP000187455"/>
    </source>
</evidence>
<dbReference type="EMBL" id="LSSL01007188">
    <property type="protein sequence ID" value="OLY78123.1"/>
    <property type="molecule type" value="Genomic_DNA"/>
</dbReference>
<evidence type="ECO:0000313" key="2">
    <source>
        <dbReference type="EMBL" id="OLY78123.1"/>
    </source>
</evidence>
<keyword evidence="1" id="KW-0472">Membrane</keyword>
<proteinExistence type="predicted"/>
<organism evidence="2 3">
    <name type="scientific">Smittium mucronatum</name>
    <dbReference type="NCBI Taxonomy" id="133383"/>
    <lineage>
        <taxon>Eukaryota</taxon>
        <taxon>Fungi</taxon>
        <taxon>Fungi incertae sedis</taxon>
        <taxon>Zoopagomycota</taxon>
        <taxon>Kickxellomycotina</taxon>
        <taxon>Harpellomycetes</taxon>
        <taxon>Harpellales</taxon>
        <taxon>Legeriomycetaceae</taxon>
        <taxon>Smittium</taxon>
    </lineage>
</organism>
<dbReference type="Proteomes" id="UP000187455">
    <property type="component" value="Unassembled WGS sequence"/>
</dbReference>
<name>A0A1R0GMJ6_9FUNG</name>
<dbReference type="STRING" id="133383.A0A1R0GMJ6"/>
<dbReference type="AlphaFoldDB" id="A0A1R0GMJ6"/>
<reference evidence="2 3" key="1">
    <citation type="journal article" date="2016" name="Mol. Biol. Evol.">
        <title>Genome-Wide Survey of Gut Fungi (Harpellales) Reveals the First Horizontally Transferred Ubiquitin Gene from a Mosquito Host.</title>
        <authorList>
            <person name="Wang Y."/>
            <person name="White M.M."/>
            <person name="Kvist S."/>
            <person name="Moncalvo J.M."/>
        </authorList>
    </citation>
    <scope>NUCLEOTIDE SEQUENCE [LARGE SCALE GENOMIC DNA]</scope>
    <source>
        <strain evidence="2 3">ALG-7-W6</strain>
    </source>
</reference>
<accession>A0A1R0GMJ6</accession>
<sequence length="257" mass="28056">MLGLKVYMSIVSVLIILPFVSLGNPLGLGSLLGGTINPIVGKVLKPIGGTTSPRPNNAVFLERCVFDLGQKIIKNVISNSHEFYQSSGSPLLVPCMGLDFDLQYMVSSSSDHYLWLTDSDIPFANNGIQFELYLSEGDKMSTLYFGENIGVLGMMAFAQSGRYKIHLVSNNTGISLYIQDNFVARINPTENGYLKNFERRAKKLYLGSNKVGTEMGDIKVTCKGYDRACARLAAPQAVEGSNRFPTRPLIAISVGIP</sequence>
<comment type="caution">
    <text evidence="2">The sequence shown here is derived from an EMBL/GenBank/DDBJ whole genome shotgun (WGS) entry which is preliminary data.</text>
</comment>
<keyword evidence="3" id="KW-1185">Reference proteome</keyword>
<protein>
    <submittedName>
        <fullName evidence="2">Uncharacterized protein</fullName>
    </submittedName>
</protein>
<evidence type="ECO:0000256" key="1">
    <source>
        <dbReference type="SAM" id="Phobius"/>
    </source>
</evidence>
<keyword evidence="1" id="KW-1133">Transmembrane helix</keyword>
<keyword evidence="1" id="KW-0812">Transmembrane</keyword>
<gene>
    <name evidence="2" type="ORF">AYI68_g7835</name>
</gene>
<feature type="transmembrane region" description="Helical" evidence="1">
    <location>
        <begin position="6"/>
        <end position="23"/>
    </location>
</feature>